<gene>
    <name evidence="2" type="ORF">B0T23DRAFT_441297</name>
</gene>
<organism evidence="2 3">
    <name type="scientific">Neurospora hispaniola</name>
    <dbReference type="NCBI Taxonomy" id="588809"/>
    <lineage>
        <taxon>Eukaryota</taxon>
        <taxon>Fungi</taxon>
        <taxon>Dikarya</taxon>
        <taxon>Ascomycota</taxon>
        <taxon>Pezizomycotina</taxon>
        <taxon>Sordariomycetes</taxon>
        <taxon>Sordariomycetidae</taxon>
        <taxon>Sordariales</taxon>
        <taxon>Sordariaceae</taxon>
        <taxon>Neurospora</taxon>
    </lineage>
</organism>
<keyword evidence="3" id="KW-1185">Reference proteome</keyword>
<dbReference type="AlphaFoldDB" id="A0AAJ0MTH4"/>
<dbReference type="Proteomes" id="UP001285908">
    <property type="component" value="Unassembled WGS sequence"/>
</dbReference>
<evidence type="ECO:0000313" key="2">
    <source>
        <dbReference type="EMBL" id="KAK3495419.1"/>
    </source>
</evidence>
<proteinExistence type="predicted"/>
<name>A0AAJ0MTH4_9PEZI</name>
<dbReference type="RefSeq" id="XP_062694848.1">
    <property type="nucleotide sequence ID" value="XM_062840766.1"/>
</dbReference>
<feature type="region of interest" description="Disordered" evidence="1">
    <location>
        <begin position="1"/>
        <end position="21"/>
    </location>
</feature>
<protein>
    <submittedName>
        <fullName evidence="2">Uncharacterized protein</fullName>
    </submittedName>
</protein>
<evidence type="ECO:0000256" key="1">
    <source>
        <dbReference type="SAM" id="MobiDB-lite"/>
    </source>
</evidence>
<reference evidence="2 3" key="1">
    <citation type="journal article" date="2023" name="Mol. Phylogenet. Evol.">
        <title>Genome-scale phylogeny and comparative genomics of the fungal order Sordariales.</title>
        <authorList>
            <person name="Hensen N."/>
            <person name="Bonometti L."/>
            <person name="Westerberg I."/>
            <person name="Brannstrom I.O."/>
            <person name="Guillou S."/>
            <person name="Cros-Aarteil S."/>
            <person name="Calhoun S."/>
            <person name="Haridas S."/>
            <person name="Kuo A."/>
            <person name="Mondo S."/>
            <person name="Pangilinan J."/>
            <person name="Riley R."/>
            <person name="LaButti K."/>
            <person name="Andreopoulos B."/>
            <person name="Lipzen A."/>
            <person name="Chen C."/>
            <person name="Yan M."/>
            <person name="Daum C."/>
            <person name="Ng V."/>
            <person name="Clum A."/>
            <person name="Steindorff A."/>
            <person name="Ohm R.A."/>
            <person name="Martin F."/>
            <person name="Silar P."/>
            <person name="Natvig D.O."/>
            <person name="Lalanne C."/>
            <person name="Gautier V."/>
            <person name="Ament-Velasquez S.L."/>
            <person name="Kruys A."/>
            <person name="Hutchinson M.I."/>
            <person name="Powell A.J."/>
            <person name="Barry K."/>
            <person name="Miller A.N."/>
            <person name="Grigoriev I.V."/>
            <person name="Debuchy R."/>
            <person name="Gladieux P."/>
            <person name="Hiltunen Thoren M."/>
            <person name="Johannesson H."/>
        </authorList>
    </citation>
    <scope>NUCLEOTIDE SEQUENCE [LARGE SCALE GENOMIC DNA]</scope>
    <source>
        <strain evidence="2 3">FGSC 10403</strain>
    </source>
</reference>
<accession>A0AAJ0MTH4</accession>
<sequence>MEGTHEHSPEPSPHSPGPLRLSTTWPADINLWHNERVIMSTIWSELPIELVQKIFNHLIESFINECFFNDECEFDTEGNFVAISPDIGIKNGISFKTWNLRRESLFRRQRHLIERHFLDEWLTRVTLYLCLDAEFDTPFLRYFHFPESEDHHALTRLGPDKMVTFFLYKPEENGFVAAGDITIEEMMDDLLDAWDDYVADRTSSYLIVGVRARTWQQNVIQFNRGLDMYNLRKGSVDLEGLEVSEDGRYIRFRWEDFITGMVNWFLYETEETRL</sequence>
<dbReference type="EMBL" id="JAULSX010000003">
    <property type="protein sequence ID" value="KAK3495419.1"/>
    <property type="molecule type" value="Genomic_DNA"/>
</dbReference>
<comment type="caution">
    <text evidence="2">The sequence shown here is derived from an EMBL/GenBank/DDBJ whole genome shotgun (WGS) entry which is preliminary data.</text>
</comment>
<evidence type="ECO:0000313" key="3">
    <source>
        <dbReference type="Proteomes" id="UP001285908"/>
    </source>
</evidence>
<dbReference type="GeneID" id="87878388"/>